<dbReference type="EMBL" id="JAHRHJ020000010">
    <property type="protein sequence ID" value="KAH9299481.1"/>
    <property type="molecule type" value="Genomic_DNA"/>
</dbReference>
<feature type="compositionally biased region" description="Polar residues" evidence="1">
    <location>
        <begin position="33"/>
        <end position="47"/>
    </location>
</feature>
<accession>A0AA38CDY2</accession>
<protein>
    <submittedName>
        <fullName evidence="2">Uncharacterized protein</fullName>
    </submittedName>
</protein>
<reference evidence="2 3" key="1">
    <citation type="journal article" date="2021" name="Nat. Plants">
        <title>The Taxus genome provides insights into paclitaxel biosynthesis.</title>
        <authorList>
            <person name="Xiong X."/>
            <person name="Gou J."/>
            <person name="Liao Q."/>
            <person name="Li Y."/>
            <person name="Zhou Q."/>
            <person name="Bi G."/>
            <person name="Li C."/>
            <person name="Du R."/>
            <person name="Wang X."/>
            <person name="Sun T."/>
            <person name="Guo L."/>
            <person name="Liang H."/>
            <person name="Lu P."/>
            <person name="Wu Y."/>
            <person name="Zhang Z."/>
            <person name="Ro D.K."/>
            <person name="Shang Y."/>
            <person name="Huang S."/>
            <person name="Yan J."/>
        </authorList>
    </citation>
    <scope>NUCLEOTIDE SEQUENCE [LARGE SCALE GENOMIC DNA]</scope>
    <source>
        <strain evidence="2">Ta-2019</strain>
    </source>
</reference>
<organism evidence="2 3">
    <name type="scientific">Taxus chinensis</name>
    <name type="common">Chinese yew</name>
    <name type="synonym">Taxus wallichiana var. chinensis</name>
    <dbReference type="NCBI Taxonomy" id="29808"/>
    <lineage>
        <taxon>Eukaryota</taxon>
        <taxon>Viridiplantae</taxon>
        <taxon>Streptophyta</taxon>
        <taxon>Embryophyta</taxon>
        <taxon>Tracheophyta</taxon>
        <taxon>Spermatophyta</taxon>
        <taxon>Pinopsida</taxon>
        <taxon>Pinidae</taxon>
        <taxon>Conifers II</taxon>
        <taxon>Cupressales</taxon>
        <taxon>Taxaceae</taxon>
        <taxon>Taxus</taxon>
    </lineage>
</organism>
<feature type="region of interest" description="Disordered" evidence="1">
    <location>
        <begin position="1"/>
        <end position="67"/>
    </location>
</feature>
<feature type="compositionally biased region" description="Basic and acidic residues" evidence="1">
    <location>
        <begin position="48"/>
        <end position="60"/>
    </location>
</feature>
<comment type="caution">
    <text evidence="2">The sequence shown here is derived from an EMBL/GenBank/DDBJ whole genome shotgun (WGS) entry which is preliminary data.</text>
</comment>
<name>A0AA38CDY2_TAXCH</name>
<proteinExistence type="predicted"/>
<feature type="non-terminal residue" evidence="2">
    <location>
        <position position="67"/>
    </location>
</feature>
<gene>
    <name evidence="2" type="ORF">KI387_031163</name>
</gene>
<keyword evidence="3" id="KW-1185">Reference proteome</keyword>
<evidence type="ECO:0000256" key="1">
    <source>
        <dbReference type="SAM" id="MobiDB-lite"/>
    </source>
</evidence>
<evidence type="ECO:0000313" key="3">
    <source>
        <dbReference type="Proteomes" id="UP000824469"/>
    </source>
</evidence>
<evidence type="ECO:0000313" key="2">
    <source>
        <dbReference type="EMBL" id="KAH9299481.1"/>
    </source>
</evidence>
<dbReference type="Proteomes" id="UP000824469">
    <property type="component" value="Unassembled WGS sequence"/>
</dbReference>
<sequence length="67" mass="7122">MLASKSRSGSSEIPHRTSTGTPRVSKQPRGSAGSDSETAPTLQTGRNSVDKTIKIPDRRSPRSALTE</sequence>
<dbReference type="AlphaFoldDB" id="A0AA38CDY2"/>
<feature type="compositionally biased region" description="Polar residues" evidence="1">
    <location>
        <begin position="1"/>
        <end position="24"/>
    </location>
</feature>